<dbReference type="AlphaFoldDB" id="A0A162Q5L0"/>
<evidence type="ECO:0000313" key="2">
    <source>
        <dbReference type="EMBL" id="OAC99189.1"/>
    </source>
</evidence>
<feature type="compositionally biased region" description="Low complexity" evidence="1">
    <location>
        <begin position="47"/>
        <end position="63"/>
    </location>
</feature>
<accession>A0A162Q5L0</accession>
<feature type="region of interest" description="Disordered" evidence="1">
    <location>
        <begin position="33"/>
        <end position="63"/>
    </location>
</feature>
<name>A0A162Q5L0_MUCCL</name>
<keyword evidence="3" id="KW-1185">Reference proteome</keyword>
<comment type="caution">
    <text evidence="2">The sequence shown here is derived from an EMBL/GenBank/DDBJ whole genome shotgun (WGS) entry which is preliminary data.</text>
</comment>
<gene>
    <name evidence="2" type="ORF">MUCCIDRAFT_114368</name>
</gene>
<reference evidence="2 3" key="1">
    <citation type="submission" date="2015-06" db="EMBL/GenBank/DDBJ databases">
        <title>Expansion of signal transduction pathways in fungi by whole-genome duplication.</title>
        <authorList>
            <consortium name="DOE Joint Genome Institute"/>
            <person name="Corrochano L.M."/>
            <person name="Kuo A."/>
            <person name="Marcet-Houben M."/>
            <person name="Polaino S."/>
            <person name="Salamov A."/>
            <person name="Villalobos J.M."/>
            <person name="Alvarez M.I."/>
            <person name="Avalos J."/>
            <person name="Benito E.P."/>
            <person name="Benoit I."/>
            <person name="Burger G."/>
            <person name="Camino L.P."/>
            <person name="Canovas D."/>
            <person name="Cerda-Olmedo E."/>
            <person name="Cheng J.-F."/>
            <person name="Dominguez A."/>
            <person name="Elias M."/>
            <person name="Eslava A.P."/>
            <person name="Glaser F."/>
            <person name="Grimwood J."/>
            <person name="Gutierrez G."/>
            <person name="Heitman J."/>
            <person name="Henrissat B."/>
            <person name="Iturriaga E.A."/>
            <person name="Lang B.F."/>
            <person name="Lavin J.L."/>
            <person name="Lee S."/>
            <person name="Li W."/>
            <person name="Lindquist E."/>
            <person name="Lopez-Garcia S."/>
            <person name="Luque E.M."/>
            <person name="Marcos A.T."/>
            <person name="Martin J."/>
            <person name="Mccluskey K."/>
            <person name="Medina H.R."/>
            <person name="Miralles-Duran A."/>
            <person name="Miyazaki A."/>
            <person name="Munoz-Torres E."/>
            <person name="Oguiza J.A."/>
            <person name="Ohm R."/>
            <person name="Olmedo M."/>
            <person name="Orejas M."/>
            <person name="Ortiz-Castellanos L."/>
            <person name="Pisabarro A.G."/>
            <person name="Rodriguez-Romero J."/>
            <person name="Ruiz-Herrera J."/>
            <person name="Ruiz-Vazquez R."/>
            <person name="Sanz C."/>
            <person name="Schackwitz W."/>
            <person name="Schmutz J."/>
            <person name="Shahriari M."/>
            <person name="Shelest E."/>
            <person name="Silva-Franco F."/>
            <person name="Soanes D."/>
            <person name="Syed K."/>
            <person name="Tagua V.G."/>
            <person name="Talbot N.J."/>
            <person name="Thon M."/>
            <person name="De Vries R.P."/>
            <person name="Wiebenga A."/>
            <person name="Yadav J.S."/>
            <person name="Braun E.L."/>
            <person name="Baker S."/>
            <person name="Garre V."/>
            <person name="Horwitz B."/>
            <person name="Torres-Martinez S."/>
            <person name="Idnurm A."/>
            <person name="Herrera-Estrella A."/>
            <person name="Gabaldon T."/>
            <person name="Grigoriev I.V."/>
        </authorList>
    </citation>
    <scope>NUCLEOTIDE SEQUENCE [LARGE SCALE GENOMIC DNA]</scope>
    <source>
        <strain evidence="2 3">CBS 277.49</strain>
    </source>
</reference>
<organism evidence="2 3">
    <name type="scientific">Mucor lusitanicus CBS 277.49</name>
    <dbReference type="NCBI Taxonomy" id="747725"/>
    <lineage>
        <taxon>Eukaryota</taxon>
        <taxon>Fungi</taxon>
        <taxon>Fungi incertae sedis</taxon>
        <taxon>Mucoromycota</taxon>
        <taxon>Mucoromycotina</taxon>
        <taxon>Mucoromycetes</taxon>
        <taxon>Mucorales</taxon>
        <taxon>Mucorineae</taxon>
        <taxon>Mucoraceae</taxon>
        <taxon>Mucor</taxon>
    </lineage>
</organism>
<sequence>MQPKDALPIKVYSSTAGAAGAAGAICSTASAGSGSANHRDVSSGDAGVISSGSSLSSVPNGPGSSALSNAALHSGADVCSEVARINDTLSEDALSHVDHDTVMDDSELLEFDFHSEIQPLGANKLSLTMPEDSTLASNAGSLKRQLIMTKENYQLLCYIKYPVKVSHYQSGSILRISCVNHANHDLQSIVE</sequence>
<evidence type="ECO:0000313" key="3">
    <source>
        <dbReference type="Proteomes" id="UP000077051"/>
    </source>
</evidence>
<evidence type="ECO:0000256" key="1">
    <source>
        <dbReference type="SAM" id="MobiDB-lite"/>
    </source>
</evidence>
<protein>
    <submittedName>
        <fullName evidence="2">Uncharacterized protein</fullName>
    </submittedName>
</protein>
<dbReference type="Proteomes" id="UP000077051">
    <property type="component" value="Unassembled WGS sequence"/>
</dbReference>
<proteinExistence type="predicted"/>
<dbReference type="EMBL" id="AMYB01000008">
    <property type="protein sequence ID" value="OAC99189.1"/>
    <property type="molecule type" value="Genomic_DNA"/>
</dbReference>
<dbReference type="VEuPathDB" id="FungiDB:MUCCIDRAFT_114368"/>